<keyword evidence="8" id="KW-1185">Reference proteome</keyword>
<dbReference type="Pfam" id="PF00010">
    <property type="entry name" value="HLH"/>
    <property type="match status" value="1"/>
</dbReference>
<evidence type="ECO:0000256" key="3">
    <source>
        <dbReference type="ARBA" id="ARBA00023163"/>
    </source>
</evidence>
<dbReference type="GO" id="GO:0046983">
    <property type="term" value="F:protein dimerization activity"/>
    <property type="evidence" value="ECO:0007669"/>
    <property type="project" value="InterPro"/>
</dbReference>
<comment type="caution">
    <text evidence="7">The sequence shown here is derived from an EMBL/GenBank/DDBJ whole genome shotgun (WGS) entry which is preliminary data.</text>
</comment>
<evidence type="ECO:0000256" key="5">
    <source>
        <dbReference type="SAM" id="MobiDB-lite"/>
    </source>
</evidence>
<reference evidence="7" key="1">
    <citation type="submission" date="2023-05" db="EMBL/GenBank/DDBJ databases">
        <title>Nepenthes gracilis genome sequencing.</title>
        <authorList>
            <person name="Fukushima K."/>
        </authorList>
    </citation>
    <scope>NUCLEOTIDE SEQUENCE</scope>
    <source>
        <strain evidence="7">SING2019-196</strain>
    </source>
</reference>
<dbReference type="SMART" id="SM00353">
    <property type="entry name" value="HLH"/>
    <property type="match status" value="1"/>
</dbReference>
<feature type="domain" description="BHLH" evidence="6">
    <location>
        <begin position="174"/>
        <end position="224"/>
    </location>
</feature>
<evidence type="ECO:0000256" key="2">
    <source>
        <dbReference type="ARBA" id="ARBA00023015"/>
    </source>
</evidence>
<keyword evidence="3" id="KW-0804">Transcription</keyword>
<protein>
    <recommendedName>
        <fullName evidence="6">BHLH domain-containing protein</fullName>
    </recommendedName>
</protein>
<dbReference type="PROSITE" id="PS50888">
    <property type="entry name" value="BHLH"/>
    <property type="match status" value="1"/>
</dbReference>
<accession>A0AAD3RYM6</accession>
<feature type="compositionally biased region" description="Low complexity" evidence="5">
    <location>
        <begin position="118"/>
        <end position="127"/>
    </location>
</feature>
<dbReference type="PANTHER" id="PTHR12565:SF431">
    <property type="entry name" value="TRANSCRIPTION FACTOR BHLH137"/>
    <property type="match status" value="1"/>
</dbReference>
<dbReference type="CDD" id="cd18919">
    <property type="entry name" value="bHLH_AtBPE_like"/>
    <property type="match status" value="1"/>
</dbReference>
<evidence type="ECO:0000256" key="1">
    <source>
        <dbReference type="ARBA" id="ARBA00004123"/>
    </source>
</evidence>
<feature type="compositionally biased region" description="Basic and acidic residues" evidence="5">
    <location>
        <begin position="129"/>
        <end position="167"/>
    </location>
</feature>
<gene>
    <name evidence="7" type="ORF">Nepgr_002951</name>
</gene>
<organism evidence="7 8">
    <name type="scientific">Nepenthes gracilis</name>
    <name type="common">Slender pitcher plant</name>
    <dbReference type="NCBI Taxonomy" id="150966"/>
    <lineage>
        <taxon>Eukaryota</taxon>
        <taxon>Viridiplantae</taxon>
        <taxon>Streptophyta</taxon>
        <taxon>Embryophyta</taxon>
        <taxon>Tracheophyta</taxon>
        <taxon>Spermatophyta</taxon>
        <taxon>Magnoliopsida</taxon>
        <taxon>eudicotyledons</taxon>
        <taxon>Gunneridae</taxon>
        <taxon>Pentapetalae</taxon>
        <taxon>Caryophyllales</taxon>
        <taxon>Nepenthaceae</taxon>
        <taxon>Nepenthes</taxon>
    </lineage>
</organism>
<sequence>MAAFSNQHPPFLVDSLLLPNNPVKMTSFADEASDFNYFSSFGQFYSSGQLQEIAIDDNLHENTSRVERGIHNEASVIEIQSTDNSSSVVDHKTCYSDEQVTQNWTQMKKKRKANKEGSSSNSSSSKSVGEIKGKDQKKSNGVEEKQQKPYRRGDKKAQEEAPRDYIHVRARRGQATDSHSLAERVRRKKISEKMKLLQALVPGSDKVIGKALMLDEIINYVQSLQNQVEFLSMKLTSLTSMFFDFGADANAFMVGEQVCIALEDDISFNIFHTS</sequence>
<evidence type="ECO:0000259" key="6">
    <source>
        <dbReference type="PROSITE" id="PS50888"/>
    </source>
</evidence>
<dbReference type="FunFam" id="4.10.280.10:FF:000002">
    <property type="entry name" value="Basic helix-loop-helix transcription factor"/>
    <property type="match status" value="1"/>
</dbReference>
<dbReference type="GO" id="GO:0003700">
    <property type="term" value="F:DNA-binding transcription factor activity"/>
    <property type="evidence" value="ECO:0007669"/>
    <property type="project" value="TreeGrafter"/>
</dbReference>
<feature type="region of interest" description="Disordered" evidence="5">
    <location>
        <begin position="105"/>
        <end position="183"/>
    </location>
</feature>
<dbReference type="AlphaFoldDB" id="A0AAD3RYM6"/>
<evidence type="ECO:0000256" key="4">
    <source>
        <dbReference type="ARBA" id="ARBA00023242"/>
    </source>
</evidence>
<evidence type="ECO:0000313" key="8">
    <source>
        <dbReference type="Proteomes" id="UP001279734"/>
    </source>
</evidence>
<proteinExistence type="predicted"/>
<dbReference type="Gene3D" id="4.10.280.10">
    <property type="entry name" value="Helix-loop-helix DNA-binding domain"/>
    <property type="match status" value="1"/>
</dbReference>
<dbReference type="GO" id="GO:0005634">
    <property type="term" value="C:nucleus"/>
    <property type="evidence" value="ECO:0007669"/>
    <property type="project" value="UniProtKB-SubCell"/>
</dbReference>
<name>A0AAD3RYM6_NEPGR</name>
<keyword evidence="4" id="KW-0539">Nucleus</keyword>
<keyword evidence="2" id="KW-0805">Transcription regulation</keyword>
<dbReference type="InterPro" id="IPR036638">
    <property type="entry name" value="HLH_DNA-bd_sf"/>
</dbReference>
<dbReference type="PANTHER" id="PTHR12565">
    <property type="entry name" value="STEROL REGULATORY ELEMENT-BINDING PROTEIN"/>
    <property type="match status" value="1"/>
</dbReference>
<dbReference type="Proteomes" id="UP001279734">
    <property type="component" value="Unassembled WGS sequence"/>
</dbReference>
<dbReference type="InterPro" id="IPR011598">
    <property type="entry name" value="bHLH_dom"/>
</dbReference>
<comment type="subcellular location">
    <subcellularLocation>
        <location evidence="1">Nucleus</location>
    </subcellularLocation>
</comment>
<evidence type="ECO:0000313" key="7">
    <source>
        <dbReference type="EMBL" id="GMH01112.1"/>
    </source>
</evidence>
<dbReference type="EMBL" id="BSYO01000002">
    <property type="protein sequence ID" value="GMH01112.1"/>
    <property type="molecule type" value="Genomic_DNA"/>
</dbReference>
<dbReference type="InterPro" id="IPR024097">
    <property type="entry name" value="bHLH_ZIP_TF"/>
</dbReference>
<dbReference type="SUPFAM" id="SSF47459">
    <property type="entry name" value="HLH, helix-loop-helix DNA-binding domain"/>
    <property type="match status" value="1"/>
</dbReference>